<dbReference type="InterPro" id="IPR000537">
    <property type="entry name" value="UbiA_prenyltransferase"/>
</dbReference>
<dbReference type="Pfam" id="PF01040">
    <property type="entry name" value="UbiA"/>
    <property type="match status" value="1"/>
</dbReference>
<dbReference type="GO" id="GO:0009234">
    <property type="term" value="P:menaquinone biosynthetic process"/>
    <property type="evidence" value="ECO:0007669"/>
    <property type="project" value="UniProtKB-UniPathway"/>
</dbReference>
<dbReference type="NCBIfam" id="TIGR00751">
    <property type="entry name" value="menA"/>
    <property type="match status" value="1"/>
</dbReference>
<keyword evidence="3" id="KW-0474">Menaquinone biosynthesis</keyword>
<comment type="subcellular location">
    <subcellularLocation>
        <location evidence="1">Membrane</location>
        <topology evidence="1">Multi-pass membrane protein</topology>
    </subcellularLocation>
</comment>
<dbReference type="NCBIfam" id="NF004751">
    <property type="entry name" value="PRK06080.1-3"/>
    <property type="match status" value="1"/>
</dbReference>
<dbReference type="InterPro" id="IPR026046">
    <property type="entry name" value="UBIAD1"/>
</dbReference>
<organism evidence="9">
    <name type="scientific">marine metagenome</name>
    <dbReference type="NCBI Taxonomy" id="408172"/>
    <lineage>
        <taxon>unclassified sequences</taxon>
        <taxon>metagenomes</taxon>
        <taxon>ecological metagenomes</taxon>
    </lineage>
</organism>
<feature type="non-terminal residue" evidence="9">
    <location>
        <position position="1"/>
    </location>
</feature>
<keyword evidence="4" id="KW-0808">Transferase</keyword>
<dbReference type="AlphaFoldDB" id="A0A382SHQ5"/>
<evidence type="ECO:0008006" key="10">
    <source>
        <dbReference type="Google" id="ProtNLM"/>
    </source>
</evidence>
<feature type="transmembrane region" description="Helical" evidence="8">
    <location>
        <begin position="115"/>
        <end position="137"/>
    </location>
</feature>
<dbReference type="Gene3D" id="1.10.357.140">
    <property type="entry name" value="UbiA prenyltransferase"/>
    <property type="match status" value="1"/>
</dbReference>
<evidence type="ECO:0000256" key="1">
    <source>
        <dbReference type="ARBA" id="ARBA00004141"/>
    </source>
</evidence>
<name>A0A382SHQ5_9ZZZZ</name>
<dbReference type="PANTHER" id="PTHR13929:SF0">
    <property type="entry name" value="UBIA PRENYLTRANSFERASE DOMAIN-CONTAINING PROTEIN 1"/>
    <property type="match status" value="1"/>
</dbReference>
<evidence type="ECO:0000256" key="6">
    <source>
        <dbReference type="ARBA" id="ARBA00022989"/>
    </source>
</evidence>
<proteinExistence type="predicted"/>
<dbReference type="InterPro" id="IPR044878">
    <property type="entry name" value="UbiA_sf"/>
</dbReference>
<gene>
    <name evidence="9" type="ORF">METZ01_LOCUS362288</name>
</gene>
<dbReference type="PANTHER" id="PTHR13929">
    <property type="entry name" value="1,4-DIHYDROXY-2-NAPHTHOATE OCTAPRENYLTRANSFERASE"/>
    <property type="match status" value="1"/>
</dbReference>
<feature type="transmembrane region" description="Helical" evidence="8">
    <location>
        <begin position="213"/>
        <end position="235"/>
    </location>
</feature>
<evidence type="ECO:0000256" key="7">
    <source>
        <dbReference type="ARBA" id="ARBA00023136"/>
    </source>
</evidence>
<dbReference type="GO" id="GO:0016020">
    <property type="term" value="C:membrane"/>
    <property type="evidence" value="ECO:0007669"/>
    <property type="project" value="UniProtKB-SubCell"/>
</dbReference>
<evidence type="ECO:0000256" key="8">
    <source>
        <dbReference type="SAM" id="Phobius"/>
    </source>
</evidence>
<dbReference type="UniPathway" id="UPA00079"/>
<dbReference type="GO" id="GO:0042371">
    <property type="term" value="P:vitamin K biosynthetic process"/>
    <property type="evidence" value="ECO:0007669"/>
    <property type="project" value="TreeGrafter"/>
</dbReference>
<feature type="transmembrane region" description="Helical" evidence="8">
    <location>
        <begin position="185"/>
        <end position="201"/>
    </location>
</feature>
<feature type="transmembrane region" description="Helical" evidence="8">
    <location>
        <begin position="38"/>
        <end position="55"/>
    </location>
</feature>
<feature type="transmembrane region" description="Helical" evidence="8">
    <location>
        <begin position="158"/>
        <end position="179"/>
    </location>
</feature>
<feature type="transmembrane region" description="Helical" evidence="8">
    <location>
        <begin position="90"/>
        <end position="109"/>
    </location>
</feature>
<comment type="pathway">
    <text evidence="2">Quinol/quinone metabolism; menaquinone biosynthesis.</text>
</comment>
<keyword evidence="6 8" id="KW-1133">Transmembrane helix</keyword>
<dbReference type="GO" id="GO:0004659">
    <property type="term" value="F:prenyltransferase activity"/>
    <property type="evidence" value="ECO:0007669"/>
    <property type="project" value="InterPro"/>
</dbReference>
<evidence type="ECO:0000256" key="3">
    <source>
        <dbReference type="ARBA" id="ARBA00022428"/>
    </source>
</evidence>
<accession>A0A382SHQ5</accession>
<evidence type="ECO:0000256" key="5">
    <source>
        <dbReference type="ARBA" id="ARBA00022692"/>
    </source>
</evidence>
<keyword evidence="7 8" id="KW-0472">Membrane</keyword>
<evidence type="ECO:0000256" key="4">
    <source>
        <dbReference type="ARBA" id="ARBA00022679"/>
    </source>
</evidence>
<evidence type="ECO:0000256" key="2">
    <source>
        <dbReference type="ARBA" id="ARBA00004863"/>
    </source>
</evidence>
<sequence length="236" mass="26371">NFANDVFDFQKGADRDDRLGPTRVTQAGLISPEKMKKAMWQTLALAICVGFYLAYIGGWPIVIIGLASITAGIAYTGGPYPFGYHGWGDVFVFIFFGLIAVSGTYYLQTGTVNELSLYMGTIMGMLSTAILVVNNLRDADTDKLSGKRTLAVQFGKKFSKIQYSILMLIPFFLTLYIWWNIENEFSLLITIFILPISLHLIKQIFSLTGRDLNLVLARTARFLFIFTILLSVGLVF</sequence>
<evidence type="ECO:0000313" key="9">
    <source>
        <dbReference type="EMBL" id="SVD09434.1"/>
    </source>
</evidence>
<dbReference type="EMBL" id="UINC01129202">
    <property type="protein sequence ID" value="SVD09434.1"/>
    <property type="molecule type" value="Genomic_DNA"/>
</dbReference>
<dbReference type="CDD" id="cd13962">
    <property type="entry name" value="PT_UbiA_UBIAD1"/>
    <property type="match status" value="1"/>
</dbReference>
<keyword evidence="5 8" id="KW-0812">Transmembrane</keyword>
<reference evidence="9" key="1">
    <citation type="submission" date="2018-05" db="EMBL/GenBank/DDBJ databases">
        <authorList>
            <person name="Lanie J.A."/>
            <person name="Ng W.-L."/>
            <person name="Kazmierczak K.M."/>
            <person name="Andrzejewski T.M."/>
            <person name="Davidsen T.M."/>
            <person name="Wayne K.J."/>
            <person name="Tettelin H."/>
            <person name="Glass J.I."/>
            <person name="Rusch D."/>
            <person name="Podicherti R."/>
            <person name="Tsui H.-C.T."/>
            <person name="Winkler M.E."/>
        </authorList>
    </citation>
    <scope>NUCLEOTIDE SEQUENCE</scope>
</reference>
<protein>
    <recommendedName>
        <fullName evidence="10">1,4-dihydroxy-2-naphthoate octaprenyltransferase</fullName>
    </recommendedName>
</protein>